<evidence type="ECO:0000313" key="1">
    <source>
        <dbReference type="Proteomes" id="UP000095286"/>
    </source>
</evidence>
<evidence type="ECO:0000313" key="2">
    <source>
        <dbReference type="WBParaSite" id="RSKR_0001114900.1"/>
    </source>
</evidence>
<accession>A0AC35UI11</accession>
<organism evidence="1 2">
    <name type="scientific">Rhabditophanes sp. KR3021</name>
    <dbReference type="NCBI Taxonomy" id="114890"/>
    <lineage>
        <taxon>Eukaryota</taxon>
        <taxon>Metazoa</taxon>
        <taxon>Ecdysozoa</taxon>
        <taxon>Nematoda</taxon>
        <taxon>Chromadorea</taxon>
        <taxon>Rhabditida</taxon>
        <taxon>Tylenchina</taxon>
        <taxon>Panagrolaimomorpha</taxon>
        <taxon>Strongyloidoidea</taxon>
        <taxon>Alloionematidae</taxon>
        <taxon>Rhabditophanes</taxon>
    </lineage>
</organism>
<name>A0AC35UI11_9BILA</name>
<dbReference type="Proteomes" id="UP000095286">
    <property type="component" value="Unplaced"/>
</dbReference>
<reference evidence="2" key="1">
    <citation type="submission" date="2016-11" db="UniProtKB">
        <authorList>
            <consortium name="WormBaseParasite"/>
        </authorList>
    </citation>
    <scope>IDENTIFICATION</scope>
    <source>
        <strain evidence="2">KR3021</strain>
    </source>
</reference>
<proteinExistence type="predicted"/>
<dbReference type="WBParaSite" id="RSKR_0001114900.1">
    <property type="protein sequence ID" value="RSKR_0001114900.1"/>
    <property type="gene ID" value="RSKR_0001114900"/>
</dbReference>
<protein>
    <submittedName>
        <fullName evidence="2">Col_cuticle_N domain-containing protein</fullName>
    </submittedName>
</protein>
<sequence length="779" mass="83716">MSDTKVQAREAASMKQLALFSITVSTIATIVAIIAVPMVYSYLQHVQSNLQVEVDFCRHRSEGLWEEYIKVERVHGVAGRIKRSTMRRSSGSTAFAPSDKIKRDAYGGDSAPVESHHTSAGQQACSCGSGLAGPAGAPGTDGAPGKDGLAGKNGKNGGDARPDDELKETDICFTCADAPAGPAGPSGPKGPNGQAGAPGAPGSNGQDGQAGAPGAPGQDGKPGSNGQPGAAGKDGVQTTVEGPAGPAGSNGNPGAAGKDGAPGANGNAGHAGSDGKPGAPGAPGAKGQDGAPGNQGEAGPQGSGEGCSHCPPPRSAPGNSSLFEKIRGFSESEYGVWLTTVHSSLIQLWKKEDCVLLFDITYDHCHRKPSFDEDDREAVEISTIMYFEKTVWVGTIDGYLLLYEVKEEPVKGDLNEPIRDTINSKEKYPPGKRISPDFNLEEQHHEMPLHKKNIYYIPTKNETAHEEALREEELSTSDEKGQKISVRMDKNTQRYSISVEPLTDIDGSFGNNEEVRRHTLNTVDAVNNKAIVRRKSTLSGVKRYCMNKGLSISTNSTSRSPQHEPILPLFRKNSTKPSYQSSSVSDLINEEDEPSSPVHTNPSLEYDDLFEMYSDEETHTYHEVSGLAVDYLGENSVKLVQIPKRKSSCRMSKMVELGTSESDDTLSSFHLRRKDLDLDVGPVQPVIKNVVPNKVLQMALLMKLKIADSTIKSIAVSCVNGENIILTASGSYQEEECLLYWKKEPETNLWINDPLEDVKFRKLPAYKKSFRFSFPGKSD</sequence>